<dbReference type="Pfam" id="PF14844">
    <property type="entry name" value="PH_BEACH"/>
    <property type="match status" value="1"/>
</dbReference>
<evidence type="ECO:0000313" key="5">
    <source>
        <dbReference type="Proteomes" id="UP001620626"/>
    </source>
</evidence>
<dbReference type="InterPro" id="IPR023362">
    <property type="entry name" value="PH-BEACH_dom"/>
</dbReference>
<feature type="compositionally biased region" description="Basic and acidic residues" evidence="2">
    <location>
        <begin position="7"/>
        <end position="24"/>
    </location>
</feature>
<dbReference type="AlphaFoldDB" id="A0ABD2KF65"/>
<feature type="domain" description="BEACH-type PH" evidence="3">
    <location>
        <begin position="486"/>
        <end position="616"/>
    </location>
</feature>
<dbReference type="EMBL" id="JBICBT010000780">
    <property type="protein sequence ID" value="KAL3101442.1"/>
    <property type="molecule type" value="Genomic_DNA"/>
</dbReference>
<keyword evidence="5" id="KW-1185">Reference proteome</keyword>
<feature type="compositionally biased region" description="Polar residues" evidence="2">
    <location>
        <begin position="75"/>
        <end position="84"/>
    </location>
</feature>
<evidence type="ECO:0000256" key="2">
    <source>
        <dbReference type="SAM" id="MobiDB-lite"/>
    </source>
</evidence>
<dbReference type="PANTHER" id="PTHR46108:SF4">
    <property type="entry name" value="BLUE CHEESE"/>
    <property type="match status" value="1"/>
</dbReference>
<dbReference type="Gene3D" id="2.30.29.30">
    <property type="entry name" value="Pleckstrin-homology domain (PH domain)/Phosphotyrosine-binding domain (PTB)"/>
    <property type="match status" value="1"/>
</dbReference>
<feature type="region of interest" description="Disordered" evidence="2">
    <location>
        <begin position="1"/>
        <end position="84"/>
    </location>
</feature>
<dbReference type="PROSITE" id="PS51783">
    <property type="entry name" value="PH_BEACH"/>
    <property type="match status" value="1"/>
</dbReference>
<dbReference type="PANTHER" id="PTHR46108">
    <property type="entry name" value="BLUE CHEESE"/>
    <property type="match status" value="1"/>
</dbReference>
<dbReference type="InterPro" id="IPR051944">
    <property type="entry name" value="BEACH_domain_protein"/>
</dbReference>
<organism evidence="4 5">
    <name type="scientific">Heterodera trifolii</name>
    <dbReference type="NCBI Taxonomy" id="157864"/>
    <lineage>
        <taxon>Eukaryota</taxon>
        <taxon>Metazoa</taxon>
        <taxon>Ecdysozoa</taxon>
        <taxon>Nematoda</taxon>
        <taxon>Chromadorea</taxon>
        <taxon>Rhabditida</taxon>
        <taxon>Tylenchina</taxon>
        <taxon>Tylenchomorpha</taxon>
        <taxon>Tylenchoidea</taxon>
        <taxon>Heteroderidae</taxon>
        <taxon>Heteroderinae</taxon>
        <taxon>Heterodera</taxon>
    </lineage>
</organism>
<sequence length="673" mass="77269">MSPVRKWRYENDPGTKTDGTKTSRYENGGTKTACRESGRSGREWKTAAERHGRAEKEGGAATEEETAPAEGQLDEATNGQGPDNQTLLRLLEQGEKLHSMFRCARVQGLDIMEGLLLFGKDHFYVSFVVVLFSSLLPLPNSAQTPNSERTFAEEYAASTTAAGGEGKNRCVKQSLELLTNILLNDLLHGLQRTHSQQAEPFVHRAGQRLSRPFHGQQNVLSKLGLGLFYAALVHLVFMLSDRPQFDLQDRRNRELERGTAQVSICAQSVWGILWQHKKAVLEEWLKKGNLDLDLFTSRAKCGEAANRAWLQFVDSQTVGAFSQRFVRCASAERTENVADATADEAGPSGAECLRKLRKSTAMSSFTNTSVDDVESKQGLDALAHFDDARLRVEPETFYMWIRVHISLVRELIRNRCQRYHEWHSHVRKWSIQEWHNAETELIRERGLWGPDHGSVLGKFQLDITEGPCRIRRKLVPNRDFYRHYPYRPYLEGPNAKPLRAKGLDIMEGLLLFGKDHFYVVDGFTLLKTREIRDLDFLPEQFHDPIIPYIAMGCRSRPLSTKVNRQCNKFAYDDIKEVHKRRYLLQQIALEVFSTDGRNFLLAFPRKVRDHVFQKLVSMAKNASSDVAQFMNEQKKLRRAEMREHLFLRRQRIQQHHHSFRLAKSPVPTKRKLC</sequence>
<dbReference type="Proteomes" id="UP001620626">
    <property type="component" value="Unassembled WGS sequence"/>
</dbReference>
<evidence type="ECO:0000313" key="4">
    <source>
        <dbReference type="EMBL" id="KAL3101442.1"/>
    </source>
</evidence>
<reference evidence="4 5" key="1">
    <citation type="submission" date="2024-10" db="EMBL/GenBank/DDBJ databases">
        <authorList>
            <person name="Kim D."/>
        </authorList>
    </citation>
    <scope>NUCLEOTIDE SEQUENCE [LARGE SCALE GENOMIC DNA]</scope>
    <source>
        <strain evidence="4">BH-2024</strain>
    </source>
</reference>
<name>A0ABD2KF65_9BILA</name>
<keyword evidence="1" id="KW-0853">WD repeat</keyword>
<gene>
    <name evidence="4" type="ORF">niasHT_020761</name>
</gene>
<dbReference type="InterPro" id="IPR011993">
    <property type="entry name" value="PH-like_dom_sf"/>
</dbReference>
<accession>A0ABD2KF65</accession>
<feature type="compositionally biased region" description="Basic and acidic residues" evidence="2">
    <location>
        <begin position="33"/>
        <end position="58"/>
    </location>
</feature>
<evidence type="ECO:0000256" key="1">
    <source>
        <dbReference type="ARBA" id="ARBA00022574"/>
    </source>
</evidence>
<proteinExistence type="predicted"/>
<dbReference type="SUPFAM" id="SSF50729">
    <property type="entry name" value="PH domain-like"/>
    <property type="match status" value="1"/>
</dbReference>
<protein>
    <recommendedName>
        <fullName evidence="3">BEACH-type PH domain-containing protein</fullName>
    </recommendedName>
</protein>
<evidence type="ECO:0000259" key="3">
    <source>
        <dbReference type="PROSITE" id="PS51783"/>
    </source>
</evidence>
<dbReference type="CDD" id="cd01201">
    <property type="entry name" value="PH_BEACH"/>
    <property type="match status" value="1"/>
</dbReference>
<comment type="caution">
    <text evidence="4">The sequence shown here is derived from an EMBL/GenBank/DDBJ whole genome shotgun (WGS) entry which is preliminary data.</text>
</comment>